<evidence type="ECO:0000313" key="4">
    <source>
        <dbReference type="Proteomes" id="UP000256645"/>
    </source>
</evidence>
<reference evidence="3 4" key="1">
    <citation type="journal article" date="2018" name="IMA Fungus">
        <title>IMA Genome-F 9: Draft genome sequence of Annulohypoxylon stygium, Aspergillus mulundensis, Berkeleyomyces basicola (syn. Thielaviopsis basicola), Ceratocystis smalleyi, two Cercospora beticola strains, Coleophoma cylindrospora, Fusarium fracticaudum, Phialophora cf. hyalina, and Morchella septimelata.</title>
        <authorList>
            <person name="Wingfield B.D."/>
            <person name="Bills G.F."/>
            <person name="Dong Y."/>
            <person name="Huang W."/>
            <person name="Nel W.J."/>
            <person name="Swalarsk-Parry B.S."/>
            <person name="Vaghefi N."/>
            <person name="Wilken P.M."/>
            <person name="An Z."/>
            <person name="de Beer Z.W."/>
            <person name="De Vos L."/>
            <person name="Chen L."/>
            <person name="Duong T.A."/>
            <person name="Gao Y."/>
            <person name="Hammerbacher A."/>
            <person name="Kikkert J.R."/>
            <person name="Li Y."/>
            <person name="Li H."/>
            <person name="Li K."/>
            <person name="Li Q."/>
            <person name="Liu X."/>
            <person name="Ma X."/>
            <person name="Naidoo K."/>
            <person name="Pethybridge S.J."/>
            <person name="Sun J."/>
            <person name="Steenkamp E.T."/>
            <person name="van der Nest M.A."/>
            <person name="van Wyk S."/>
            <person name="Wingfield M.J."/>
            <person name="Xiong C."/>
            <person name="Yue Q."/>
            <person name="Zhang X."/>
        </authorList>
    </citation>
    <scope>NUCLEOTIDE SEQUENCE [LARGE SCALE GENOMIC DNA]</scope>
    <source>
        <strain evidence="3 4">BP6252</strain>
    </source>
</reference>
<protein>
    <recommendedName>
        <fullName evidence="5">Phosphoribosylaminoimidazole-succinocarboxamide synthase</fullName>
    </recommendedName>
</protein>
<dbReference type="EMBL" id="PDLM01000005">
    <property type="protein sequence ID" value="RDW77436.1"/>
    <property type="molecule type" value="Genomic_DNA"/>
</dbReference>
<evidence type="ECO:0000256" key="1">
    <source>
        <dbReference type="SAM" id="MobiDB-lite"/>
    </source>
</evidence>
<organism evidence="3 4">
    <name type="scientific">Coleophoma cylindrospora</name>
    <dbReference type="NCBI Taxonomy" id="1849047"/>
    <lineage>
        <taxon>Eukaryota</taxon>
        <taxon>Fungi</taxon>
        <taxon>Dikarya</taxon>
        <taxon>Ascomycota</taxon>
        <taxon>Pezizomycotina</taxon>
        <taxon>Leotiomycetes</taxon>
        <taxon>Helotiales</taxon>
        <taxon>Dermateaceae</taxon>
        <taxon>Coleophoma</taxon>
    </lineage>
</organism>
<keyword evidence="2" id="KW-1133">Transmembrane helix</keyword>
<keyword evidence="4" id="KW-1185">Reference proteome</keyword>
<name>A0A3D8RTY5_9HELO</name>
<feature type="transmembrane region" description="Helical" evidence="2">
    <location>
        <begin position="702"/>
        <end position="722"/>
    </location>
</feature>
<dbReference type="PANTHER" id="PTHR37544:SF1">
    <property type="entry name" value="PHOSPHORIBOSYLAMINOIMIDAZOLE-SUCCINOCARBOXAMIDE SYNTHASE"/>
    <property type="match status" value="1"/>
</dbReference>
<feature type="transmembrane region" description="Helical" evidence="2">
    <location>
        <begin position="258"/>
        <end position="280"/>
    </location>
</feature>
<feature type="transmembrane region" description="Helical" evidence="2">
    <location>
        <begin position="547"/>
        <end position="570"/>
    </location>
</feature>
<evidence type="ECO:0000256" key="2">
    <source>
        <dbReference type="SAM" id="Phobius"/>
    </source>
</evidence>
<dbReference type="AlphaFoldDB" id="A0A3D8RTY5"/>
<feature type="transmembrane region" description="Helical" evidence="2">
    <location>
        <begin position="590"/>
        <end position="612"/>
    </location>
</feature>
<feature type="transmembrane region" description="Helical" evidence="2">
    <location>
        <begin position="368"/>
        <end position="389"/>
    </location>
</feature>
<sequence length="813" mass="91017">MEPERLEIRNVHCQRPKVTYNLPEHSIAAISNQGSRSSSRTSRDTRPDSPTRWATPSSQLLTPPRTPPYWTPETEQFIDADGTSERPPVRGLGLDGQKARSTVEYPSERVKTSEVDLGSGPPTPSNDDTPYIRFAIEQLTRDEEFKALTRPDTASSLYSYPIIPPGHGLGFWDCNANDQDSELSRMDRDSLKEEGLFKFNLTRPLSDHSTSNLGSVNLGTSFWNESEDVFIPIVHPSTTTAQYIDPTFVPIILRRFSVAALSLLCILMISAIMFCAIYSTRHEGLTAYTGSIYGIWYFIFGFFPQLLGAFIFIYVECVMATVGRISPFTLMAMDDAKDRTNALFLDLYPKSLLWPRNNGDMMMTISNLLCWLVIFTIPLQSSLFSAVPVSGGWRWATVQGVAWTLVVIYFLVLVGIISTGILFSKRATGLIWDPRSLADIIALLPQSNILKDFPGTETMESRRQIRQRLALRSDRLGYWRTPRTQTAFYGIGEEGAPTRQYTISEGKLHEKLDDGQSYRSVDVEGLAALYSPQIRFRYLPWFLRNTYLILWVVAAFILLLSLVVVSFLPWTMLSKGILPVVSALPNSSGFAPANFFYSFVPSLLGLLLYLFFQPLDRAFRKLQPWKELSHAEGAIAEKSLLLDYTAALPILCTFAAISAGHYRVAILSLLSLCFILLPVLAGGLFFPLTMPAGEVRMIPDMGSFYVLLVLLIFYFLGLALAIPNRQQMYLPHAVDCLAEVVSFVHGSHILDDVSFRVPKTKTDLVTHLMAGQQASSQARYAFGVYHGRHGKECLGIDRLGRKGAQEVMVLCGR</sequence>
<evidence type="ECO:0000313" key="3">
    <source>
        <dbReference type="EMBL" id="RDW77436.1"/>
    </source>
</evidence>
<feature type="transmembrane region" description="Helical" evidence="2">
    <location>
        <begin position="401"/>
        <end position="423"/>
    </location>
</feature>
<evidence type="ECO:0008006" key="5">
    <source>
        <dbReference type="Google" id="ProtNLM"/>
    </source>
</evidence>
<keyword evidence="2" id="KW-0812">Transmembrane</keyword>
<proteinExistence type="predicted"/>
<feature type="transmembrane region" description="Helical" evidence="2">
    <location>
        <begin position="664"/>
        <end position="690"/>
    </location>
</feature>
<feature type="region of interest" description="Disordered" evidence="1">
    <location>
        <begin position="22"/>
        <end position="130"/>
    </location>
</feature>
<dbReference type="Proteomes" id="UP000256645">
    <property type="component" value="Unassembled WGS sequence"/>
</dbReference>
<comment type="caution">
    <text evidence="3">The sequence shown here is derived from an EMBL/GenBank/DDBJ whole genome shotgun (WGS) entry which is preliminary data.</text>
</comment>
<dbReference type="Pfam" id="PF11915">
    <property type="entry name" value="DUF3433"/>
    <property type="match status" value="2"/>
</dbReference>
<feature type="transmembrane region" description="Helical" evidence="2">
    <location>
        <begin position="292"/>
        <end position="315"/>
    </location>
</feature>
<dbReference type="OrthoDB" id="3057599at2759"/>
<dbReference type="InterPro" id="IPR021840">
    <property type="entry name" value="DUF3433"/>
</dbReference>
<accession>A0A3D8RTY5</accession>
<keyword evidence="2" id="KW-0472">Membrane</keyword>
<dbReference type="PANTHER" id="PTHR37544">
    <property type="entry name" value="SPRAY-RELATED"/>
    <property type="match status" value="1"/>
</dbReference>
<gene>
    <name evidence="3" type="ORF">BP6252_05489</name>
</gene>
<dbReference type="STRING" id="1849047.A0A3D8RTY5"/>